<keyword evidence="1" id="KW-1133">Transmembrane helix</keyword>
<evidence type="ECO:0000259" key="2">
    <source>
        <dbReference type="Pfam" id="PF04536"/>
    </source>
</evidence>
<organism evidence="3 4">
    <name type="scientific">Crenothrix polyspora</name>
    <dbReference type="NCBI Taxonomy" id="360316"/>
    <lineage>
        <taxon>Bacteria</taxon>
        <taxon>Pseudomonadati</taxon>
        <taxon>Pseudomonadota</taxon>
        <taxon>Gammaproteobacteria</taxon>
        <taxon>Methylococcales</taxon>
        <taxon>Crenotrichaceae</taxon>
        <taxon>Crenothrix</taxon>
    </lineage>
</organism>
<dbReference type="Gene3D" id="3.10.310.50">
    <property type="match status" value="1"/>
</dbReference>
<dbReference type="EMBL" id="FUKI01000135">
    <property type="protein sequence ID" value="SJM94803.1"/>
    <property type="molecule type" value="Genomic_DNA"/>
</dbReference>
<dbReference type="OrthoDB" id="9810918at2"/>
<keyword evidence="4" id="KW-1185">Reference proteome</keyword>
<dbReference type="RefSeq" id="WP_087144485.1">
    <property type="nucleotide sequence ID" value="NZ_FUKI01000135.1"/>
</dbReference>
<evidence type="ECO:0000256" key="1">
    <source>
        <dbReference type="SAM" id="Phobius"/>
    </source>
</evidence>
<protein>
    <recommendedName>
        <fullName evidence="2">TPM domain-containing protein</fullName>
    </recommendedName>
</protein>
<evidence type="ECO:0000313" key="3">
    <source>
        <dbReference type="EMBL" id="SJM94803.1"/>
    </source>
</evidence>
<keyword evidence="1" id="KW-0472">Membrane</keyword>
<name>A0A1R4HF10_9GAMM</name>
<proteinExistence type="predicted"/>
<feature type="transmembrane region" description="Helical" evidence="1">
    <location>
        <begin position="178"/>
        <end position="198"/>
    </location>
</feature>
<dbReference type="PANTHER" id="PTHR30373">
    <property type="entry name" value="UPF0603 PROTEIN YGCG"/>
    <property type="match status" value="1"/>
</dbReference>
<feature type="domain" description="TPM" evidence="2">
    <location>
        <begin position="31"/>
        <end position="154"/>
    </location>
</feature>
<accession>A0A1R4HF10</accession>
<feature type="transmembrane region" description="Helical" evidence="1">
    <location>
        <begin position="210"/>
        <end position="235"/>
    </location>
</feature>
<dbReference type="AlphaFoldDB" id="A0A1R4HF10"/>
<dbReference type="InterPro" id="IPR007621">
    <property type="entry name" value="TPM_dom"/>
</dbReference>
<sequence>MRFRYGFSLLLLLFITTVWAEISIPQLSQRVTDITGTLSASQLTGLEEKLAAFEAQKGSQIAVLIVPTTQPQDIAEYGIQVADLWQIGRNKIDDGIIVIVAKDDHKLRIEVGRGLEGVIPDVIAKRIIADVITPYFKTGDFAGGIDAGVSQIIKLVNGEELPAPKAKVGGGQHVDEGGYVFILIAGLFVGSVLSSIFGRVMGGTLAGIGSAVLVSVLFGLGIAAVIVGIMVFFMIGVGGNGGGWSNGGGGFGGNSRWGGGSSGGGSWGGGGGGFGGGGASGSW</sequence>
<gene>
    <name evidence="3" type="ORF">CRENPOLYSF1_580068</name>
</gene>
<reference evidence="4" key="1">
    <citation type="submission" date="2017-02" db="EMBL/GenBank/DDBJ databases">
        <authorList>
            <person name="Daims H."/>
        </authorList>
    </citation>
    <scope>NUCLEOTIDE SEQUENCE [LARGE SCALE GENOMIC DNA]</scope>
</reference>
<evidence type="ECO:0000313" key="4">
    <source>
        <dbReference type="Proteomes" id="UP000195667"/>
    </source>
</evidence>
<dbReference type="Proteomes" id="UP000195667">
    <property type="component" value="Unassembled WGS sequence"/>
</dbReference>
<keyword evidence="1" id="KW-0812">Transmembrane</keyword>
<dbReference type="PANTHER" id="PTHR30373:SF2">
    <property type="entry name" value="UPF0603 PROTEIN YGCG"/>
    <property type="match status" value="1"/>
</dbReference>
<dbReference type="Pfam" id="PF04536">
    <property type="entry name" value="TPM_phosphatase"/>
    <property type="match status" value="1"/>
</dbReference>